<proteinExistence type="predicted"/>
<accession>S8FWD4</accession>
<sequence length="475" mass="53385">MGNLTSCTVTSMHGASLPLRTSRELSIPIVPGRPKSALLRSPSAAVTGASRQGGECELMHIPPVFFGGVVYVSWYKKNVLDKMELAFARGYDPALELAGNTHKQHAAGDDYVPWTQHVRRREQSLIDRIVRGHEVGQYYLLLGPKGTGKGTMILDAMGAIEAEGVAVCDAHPDLEVFRLRLGKALNYEFNEDTQTGLFQRRDPREAFNKLEKVALRYARRTGRPLVLILNNIHFFNNDDDGKHMLLQMQQRAESWAAAGIVSMVFSSDDFWPFLTMRKSASRMQVVTVSDLTFKDALRASAQMRLNAKIPTEPDDLHDAVSIVGGRLSYLAKISKQADMRAHAQHMLVTEKARRQSTGRHSTDTDHKQMEEKKKKKKKSHIMRDYVNQPRDDEPTPAKATPTRDQSPQKHDQHPRPKRTNPTLHANDLNTRVQSPITTIGLTRQRPKTNYPKPPNSNQPTPTPTATKPQHNQPHD</sequence>
<dbReference type="PANTHER" id="PTHR36168">
    <property type="entry name" value="CHROMOSOME 1, WHOLE GENOME SHOTGUN SEQUENCE"/>
    <property type="match status" value="1"/>
</dbReference>
<dbReference type="EMBL" id="KE504135">
    <property type="protein sequence ID" value="EPT02565.1"/>
    <property type="molecule type" value="Genomic_DNA"/>
</dbReference>
<dbReference type="STRING" id="743788.S8FWD4"/>
<dbReference type="eggNOG" id="ENOG502QTW2">
    <property type="taxonomic scope" value="Eukaryota"/>
</dbReference>
<dbReference type="Proteomes" id="UP000015241">
    <property type="component" value="Unassembled WGS sequence"/>
</dbReference>
<dbReference type="InParanoid" id="S8FWD4"/>
<evidence type="ECO:0008006" key="4">
    <source>
        <dbReference type="Google" id="ProtNLM"/>
    </source>
</evidence>
<dbReference type="OrthoDB" id="511599at2759"/>
<feature type="compositionally biased region" description="Polar residues" evidence="1">
    <location>
        <begin position="419"/>
        <end position="441"/>
    </location>
</feature>
<feature type="compositionally biased region" description="Basic and acidic residues" evidence="1">
    <location>
        <begin position="360"/>
        <end position="372"/>
    </location>
</feature>
<evidence type="ECO:0000313" key="2">
    <source>
        <dbReference type="EMBL" id="EPT02565.1"/>
    </source>
</evidence>
<dbReference type="SUPFAM" id="SSF52540">
    <property type="entry name" value="P-loop containing nucleoside triphosphate hydrolases"/>
    <property type="match status" value="1"/>
</dbReference>
<evidence type="ECO:0000313" key="3">
    <source>
        <dbReference type="Proteomes" id="UP000015241"/>
    </source>
</evidence>
<keyword evidence="3" id="KW-1185">Reference proteome</keyword>
<name>S8FWD4_FOMSC</name>
<gene>
    <name evidence="2" type="ORF">FOMPIDRAFT_1015321</name>
</gene>
<dbReference type="PANTHER" id="PTHR36168:SF1">
    <property type="entry name" value="ORC1-LIKE AAA ATPASE DOMAIN-CONTAINING PROTEIN"/>
    <property type="match status" value="1"/>
</dbReference>
<reference evidence="2 3" key="1">
    <citation type="journal article" date="2012" name="Science">
        <title>The Paleozoic origin of enzymatic lignin decomposition reconstructed from 31 fungal genomes.</title>
        <authorList>
            <person name="Floudas D."/>
            <person name="Binder M."/>
            <person name="Riley R."/>
            <person name="Barry K."/>
            <person name="Blanchette R.A."/>
            <person name="Henrissat B."/>
            <person name="Martinez A.T."/>
            <person name="Otillar R."/>
            <person name="Spatafora J.W."/>
            <person name="Yadav J.S."/>
            <person name="Aerts A."/>
            <person name="Benoit I."/>
            <person name="Boyd A."/>
            <person name="Carlson A."/>
            <person name="Copeland A."/>
            <person name="Coutinho P.M."/>
            <person name="de Vries R.P."/>
            <person name="Ferreira P."/>
            <person name="Findley K."/>
            <person name="Foster B."/>
            <person name="Gaskell J."/>
            <person name="Glotzer D."/>
            <person name="Gorecki P."/>
            <person name="Heitman J."/>
            <person name="Hesse C."/>
            <person name="Hori C."/>
            <person name="Igarashi K."/>
            <person name="Jurgens J.A."/>
            <person name="Kallen N."/>
            <person name="Kersten P."/>
            <person name="Kohler A."/>
            <person name="Kuees U."/>
            <person name="Kumar T.K.A."/>
            <person name="Kuo A."/>
            <person name="LaButti K."/>
            <person name="Larrondo L.F."/>
            <person name="Lindquist E."/>
            <person name="Ling A."/>
            <person name="Lombard V."/>
            <person name="Lucas S."/>
            <person name="Lundell T."/>
            <person name="Martin R."/>
            <person name="McLaughlin D.J."/>
            <person name="Morgenstern I."/>
            <person name="Morin E."/>
            <person name="Murat C."/>
            <person name="Nagy L.G."/>
            <person name="Nolan M."/>
            <person name="Ohm R.A."/>
            <person name="Patyshakuliyeva A."/>
            <person name="Rokas A."/>
            <person name="Ruiz-Duenas F.J."/>
            <person name="Sabat G."/>
            <person name="Salamov A."/>
            <person name="Samejima M."/>
            <person name="Schmutz J."/>
            <person name="Slot J.C."/>
            <person name="St John F."/>
            <person name="Stenlid J."/>
            <person name="Sun H."/>
            <person name="Sun S."/>
            <person name="Syed K."/>
            <person name="Tsang A."/>
            <person name="Wiebenga A."/>
            <person name="Young D."/>
            <person name="Pisabarro A."/>
            <person name="Eastwood D.C."/>
            <person name="Martin F."/>
            <person name="Cullen D."/>
            <person name="Grigoriev I.V."/>
            <person name="Hibbett D.S."/>
        </authorList>
    </citation>
    <scope>NUCLEOTIDE SEQUENCE</scope>
    <source>
        <strain evidence="3">FP-58527</strain>
    </source>
</reference>
<dbReference type="AlphaFoldDB" id="S8FWD4"/>
<protein>
    <recommendedName>
        <fullName evidence="4">Orc1-like AAA ATPase domain-containing protein</fullName>
    </recommendedName>
</protein>
<feature type="region of interest" description="Disordered" evidence="1">
    <location>
        <begin position="349"/>
        <end position="475"/>
    </location>
</feature>
<evidence type="ECO:0000256" key="1">
    <source>
        <dbReference type="SAM" id="MobiDB-lite"/>
    </source>
</evidence>
<organism evidence="2 3">
    <name type="scientific">Fomitopsis schrenkii</name>
    <name type="common">Brown rot fungus</name>
    <dbReference type="NCBI Taxonomy" id="2126942"/>
    <lineage>
        <taxon>Eukaryota</taxon>
        <taxon>Fungi</taxon>
        <taxon>Dikarya</taxon>
        <taxon>Basidiomycota</taxon>
        <taxon>Agaricomycotina</taxon>
        <taxon>Agaricomycetes</taxon>
        <taxon>Polyporales</taxon>
        <taxon>Fomitopsis</taxon>
    </lineage>
</organism>
<feature type="compositionally biased region" description="Pro residues" evidence="1">
    <location>
        <begin position="451"/>
        <end position="462"/>
    </location>
</feature>
<dbReference type="HOGENOM" id="CLU_574954_0_0_1"/>
<dbReference type="InterPro" id="IPR027417">
    <property type="entry name" value="P-loop_NTPase"/>
</dbReference>